<accession>A0A0Q3M0E9</accession>
<comment type="caution">
    <text evidence="1">The sequence shown here is derived from an EMBL/GenBank/DDBJ whole genome shotgun (WGS) entry which is preliminary data.</text>
</comment>
<dbReference type="AlphaFoldDB" id="A0A0Q3M0E9"/>
<dbReference type="EMBL" id="LMAW01002874">
    <property type="protein sequence ID" value="KQK76208.1"/>
    <property type="molecule type" value="Genomic_DNA"/>
</dbReference>
<evidence type="ECO:0000313" key="2">
    <source>
        <dbReference type="Proteomes" id="UP000051836"/>
    </source>
</evidence>
<organism evidence="1 2">
    <name type="scientific">Amazona aestiva</name>
    <name type="common">Blue-fronted Amazon parrot</name>
    <dbReference type="NCBI Taxonomy" id="12930"/>
    <lineage>
        <taxon>Eukaryota</taxon>
        <taxon>Metazoa</taxon>
        <taxon>Chordata</taxon>
        <taxon>Craniata</taxon>
        <taxon>Vertebrata</taxon>
        <taxon>Euteleostomi</taxon>
        <taxon>Archelosauria</taxon>
        <taxon>Archosauria</taxon>
        <taxon>Dinosauria</taxon>
        <taxon>Saurischia</taxon>
        <taxon>Theropoda</taxon>
        <taxon>Coelurosauria</taxon>
        <taxon>Aves</taxon>
        <taxon>Neognathae</taxon>
        <taxon>Neoaves</taxon>
        <taxon>Telluraves</taxon>
        <taxon>Australaves</taxon>
        <taxon>Psittaciformes</taxon>
        <taxon>Psittacidae</taxon>
        <taxon>Amazona</taxon>
    </lineage>
</organism>
<reference evidence="1 2" key="1">
    <citation type="submission" date="2015-10" db="EMBL/GenBank/DDBJ databases">
        <authorList>
            <person name="Gilbert D.G."/>
        </authorList>
    </citation>
    <scope>NUCLEOTIDE SEQUENCE [LARGE SCALE GENOMIC DNA]</scope>
    <source>
        <strain evidence="1">FVVF132</strain>
    </source>
</reference>
<name>A0A0Q3M0E9_AMAAE</name>
<gene>
    <name evidence="1" type="ORF">AAES_138436</name>
</gene>
<proteinExistence type="predicted"/>
<keyword evidence="2" id="KW-1185">Reference proteome</keyword>
<evidence type="ECO:0000313" key="1">
    <source>
        <dbReference type="EMBL" id="KQK76208.1"/>
    </source>
</evidence>
<sequence length="114" mass="12560">MNLLGPTTIFRMQEILTTLMMFKALPIDKSLPHATGKPFYDGFQDFITFPCCSSCIKSTEEVRALTDPPGEQLRVDALDLTAGLQQEKTVAPVSMSLPVSKSWDSVVVIDVLKP</sequence>
<dbReference type="Proteomes" id="UP000051836">
    <property type="component" value="Unassembled WGS sequence"/>
</dbReference>
<protein>
    <submittedName>
        <fullName evidence="1">Uncharacterized protein</fullName>
    </submittedName>
</protein>